<dbReference type="EMBL" id="BPVZ01000001">
    <property type="protein sequence ID" value="GKU87008.1"/>
    <property type="molecule type" value="Genomic_DNA"/>
</dbReference>
<organism evidence="1 2">
    <name type="scientific">Rubroshorea leprosula</name>
    <dbReference type="NCBI Taxonomy" id="152421"/>
    <lineage>
        <taxon>Eukaryota</taxon>
        <taxon>Viridiplantae</taxon>
        <taxon>Streptophyta</taxon>
        <taxon>Embryophyta</taxon>
        <taxon>Tracheophyta</taxon>
        <taxon>Spermatophyta</taxon>
        <taxon>Magnoliopsida</taxon>
        <taxon>eudicotyledons</taxon>
        <taxon>Gunneridae</taxon>
        <taxon>Pentapetalae</taxon>
        <taxon>rosids</taxon>
        <taxon>malvids</taxon>
        <taxon>Malvales</taxon>
        <taxon>Dipterocarpaceae</taxon>
        <taxon>Rubroshorea</taxon>
    </lineage>
</organism>
<proteinExistence type="predicted"/>
<protein>
    <submittedName>
        <fullName evidence="1">Uncharacterized protein</fullName>
    </submittedName>
</protein>
<comment type="caution">
    <text evidence="1">The sequence shown here is derived from an EMBL/GenBank/DDBJ whole genome shotgun (WGS) entry which is preliminary data.</text>
</comment>
<sequence>MRAMAMPQERASGMFSGKQTSGYKSIVYQTLLTELLILTLAKMVQPKKLLTLKEKHLCPAVVAARSWISLIKSQGH</sequence>
<dbReference type="Proteomes" id="UP001054252">
    <property type="component" value="Unassembled WGS sequence"/>
</dbReference>
<accession>A0AAV5HDV8</accession>
<name>A0AAV5HDV8_9ROSI</name>
<reference evidence="1 2" key="1">
    <citation type="journal article" date="2021" name="Commun. Biol.">
        <title>The genome of Shorea leprosula (Dipterocarpaceae) highlights the ecological relevance of drought in aseasonal tropical rainforests.</title>
        <authorList>
            <person name="Ng K.K.S."/>
            <person name="Kobayashi M.J."/>
            <person name="Fawcett J.A."/>
            <person name="Hatakeyama M."/>
            <person name="Paape T."/>
            <person name="Ng C.H."/>
            <person name="Ang C.C."/>
            <person name="Tnah L.H."/>
            <person name="Lee C.T."/>
            <person name="Nishiyama T."/>
            <person name="Sese J."/>
            <person name="O'Brien M.J."/>
            <person name="Copetti D."/>
            <person name="Mohd Noor M.I."/>
            <person name="Ong R.C."/>
            <person name="Putra M."/>
            <person name="Sireger I.Z."/>
            <person name="Indrioko S."/>
            <person name="Kosugi Y."/>
            <person name="Izuno A."/>
            <person name="Isagi Y."/>
            <person name="Lee S.L."/>
            <person name="Shimizu K.K."/>
        </authorList>
    </citation>
    <scope>NUCLEOTIDE SEQUENCE [LARGE SCALE GENOMIC DNA]</scope>
    <source>
        <strain evidence="1">214</strain>
    </source>
</reference>
<evidence type="ECO:0000313" key="1">
    <source>
        <dbReference type="EMBL" id="GKU87008.1"/>
    </source>
</evidence>
<dbReference type="AlphaFoldDB" id="A0AAV5HDV8"/>
<evidence type="ECO:0000313" key="2">
    <source>
        <dbReference type="Proteomes" id="UP001054252"/>
    </source>
</evidence>
<keyword evidence="2" id="KW-1185">Reference proteome</keyword>
<gene>
    <name evidence="1" type="ORF">SLEP1_g1470</name>
</gene>